<dbReference type="EMBL" id="SDIK01000073">
    <property type="protein sequence ID" value="TXJ59702.1"/>
    <property type="molecule type" value="Genomic_DNA"/>
</dbReference>
<dbReference type="AlphaFoldDB" id="A0A5C8GCK2"/>
<comment type="caution">
    <text evidence="1">The sequence shown here is derived from an EMBL/GenBank/DDBJ whole genome shotgun (WGS) entry which is preliminary data.</text>
</comment>
<gene>
    <name evidence="1" type="ORF">ETF27_09320</name>
</gene>
<sequence>MGKVIEGMFITGERTMNIRLQSCFNSVVVEMTQRHDEPRQTGIGGAGKHEIKACRPRKEKSKLFADCLSEQGRLCIFANVGNERKAYPATESKIYEP</sequence>
<accession>A0A5C8GCK2</accession>
<reference evidence="2" key="1">
    <citation type="submission" date="2019-05" db="EMBL/GenBank/DDBJ databases">
        <title>Prevotella brunnea sp. nov., isolated from a wound of a patient.</title>
        <authorList>
            <person name="Buhl M."/>
        </authorList>
    </citation>
    <scope>NUCLEOTIDE SEQUENCE [LARGE SCALE GENOMIC DNA]</scope>
    <source>
        <strain evidence="2">A2672</strain>
    </source>
</reference>
<keyword evidence="2" id="KW-1185">Reference proteome</keyword>
<name>A0A5C8GCK2_9BACT</name>
<dbReference type="RefSeq" id="WP_147785742.1">
    <property type="nucleotide sequence ID" value="NZ_SDIK01000073.1"/>
</dbReference>
<protein>
    <submittedName>
        <fullName evidence="1">Uncharacterized protein</fullName>
    </submittedName>
</protein>
<evidence type="ECO:0000313" key="1">
    <source>
        <dbReference type="EMBL" id="TXJ59702.1"/>
    </source>
</evidence>
<organism evidence="1 2">
    <name type="scientific">Prevotella brunnea</name>
    <dbReference type="NCBI Taxonomy" id="2508867"/>
    <lineage>
        <taxon>Bacteria</taxon>
        <taxon>Pseudomonadati</taxon>
        <taxon>Bacteroidota</taxon>
        <taxon>Bacteroidia</taxon>
        <taxon>Bacteroidales</taxon>
        <taxon>Prevotellaceae</taxon>
        <taxon>Prevotella</taxon>
    </lineage>
</organism>
<evidence type="ECO:0000313" key="2">
    <source>
        <dbReference type="Proteomes" id="UP000321612"/>
    </source>
</evidence>
<proteinExistence type="predicted"/>
<dbReference type="Proteomes" id="UP000321612">
    <property type="component" value="Unassembled WGS sequence"/>
</dbReference>